<protein>
    <submittedName>
        <fullName evidence="2">Uncharacterized protein</fullName>
    </submittedName>
</protein>
<comment type="caution">
    <text evidence="2">The sequence shown here is derived from an EMBL/GenBank/DDBJ whole genome shotgun (WGS) entry which is preliminary data.</text>
</comment>
<dbReference type="AlphaFoldDB" id="A0AAV5GPJ7"/>
<evidence type="ECO:0000256" key="1">
    <source>
        <dbReference type="SAM" id="MobiDB-lite"/>
    </source>
</evidence>
<organism evidence="2 3">
    <name type="scientific">Rhodotorula paludigena</name>
    <dbReference type="NCBI Taxonomy" id="86838"/>
    <lineage>
        <taxon>Eukaryota</taxon>
        <taxon>Fungi</taxon>
        <taxon>Dikarya</taxon>
        <taxon>Basidiomycota</taxon>
        <taxon>Pucciniomycotina</taxon>
        <taxon>Microbotryomycetes</taxon>
        <taxon>Sporidiobolales</taxon>
        <taxon>Sporidiobolaceae</taxon>
        <taxon>Rhodotorula</taxon>
    </lineage>
</organism>
<feature type="compositionally biased region" description="Low complexity" evidence="1">
    <location>
        <begin position="1"/>
        <end position="14"/>
    </location>
</feature>
<dbReference type="EMBL" id="BQKY01000009">
    <property type="protein sequence ID" value="GJN91810.1"/>
    <property type="molecule type" value="Genomic_DNA"/>
</dbReference>
<name>A0AAV5GPJ7_9BASI</name>
<proteinExistence type="predicted"/>
<gene>
    <name evidence="2" type="ORF">Rhopal_004833-T1</name>
</gene>
<evidence type="ECO:0000313" key="3">
    <source>
        <dbReference type="Proteomes" id="UP001342314"/>
    </source>
</evidence>
<accession>A0AAV5GPJ7</accession>
<reference evidence="2 3" key="1">
    <citation type="submission" date="2021-12" db="EMBL/GenBank/DDBJ databases">
        <title>High titer production of polyol ester of fatty acids by Rhodotorula paludigena BS15 towards product separation-free biomass refinery.</title>
        <authorList>
            <person name="Mano J."/>
            <person name="Ono H."/>
            <person name="Tanaka T."/>
            <person name="Naito K."/>
            <person name="Sushida H."/>
            <person name="Ike M."/>
            <person name="Tokuyasu K."/>
            <person name="Kitaoka M."/>
        </authorList>
    </citation>
    <scope>NUCLEOTIDE SEQUENCE [LARGE SCALE GENOMIC DNA]</scope>
    <source>
        <strain evidence="2 3">BS15</strain>
    </source>
</reference>
<feature type="region of interest" description="Disordered" evidence="1">
    <location>
        <begin position="1"/>
        <end position="28"/>
    </location>
</feature>
<dbReference type="Proteomes" id="UP001342314">
    <property type="component" value="Unassembled WGS sequence"/>
</dbReference>
<evidence type="ECO:0000313" key="2">
    <source>
        <dbReference type="EMBL" id="GJN91810.1"/>
    </source>
</evidence>
<keyword evidence="3" id="KW-1185">Reference proteome</keyword>
<sequence length="371" mass="38270">MAESHAAAAAALVLPAPPPPPDAAVSRPASIASTATVTPSTAVDGLKEVSVDDLARELHDLTTLVSTASTDLSSLLSLRDRVISSGPLCDPSTLSLLSRSTTSLGSQLVALAPTLRTTAQRLARLSALAHAGTIAALPSELAPLSEQLAVARVEARALLERVRSAAWDEVDARESTKRRVEERVRVENPALGDEGVEMAVRTAFVGAQARVADLDVLSYAGRVALENPATELAQLMDEADDETKAAFAPEADLARTASLHSTTTTLVDPFADPTGGYGKLEGEAGVDEDRQLLARMNTSSTMHGGGAAAGGAGDLEAALADAGGKRKMGKWDNLKLNWRNYLQRKDAEAKESYASSASAAAAATAAASAGA</sequence>